<dbReference type="STRING" id="6265.A0A0B2UWS1"/>
<feature type="domain" description="Ig-like" evidence="6">
    <location>
        <begin position="112"/>
        <end position="201"/>
    </location>
</feature>
<organism evidence="7 8">
    <name type="scientific">Toxocara canis</name>
    <name type="common">Canine roundworm</name>
    <dbReference type="NCBI Taxonomy" id="6265"/>
    <lineage>
        <taxon>Eukaryota</taxon>
        <taxon>Metazoa</taxon>
        <taxon>Ecdysozoa</taxon>
        <taxon>Nematoda</taxon>
        <taxon>Chromadorea</taxon>
        <taxon>Rhabditida</taxon>
        <taxon>Spirurina</taxon>
        <taxon>Ascaridomorpha</taxon>
        <taxon>Ascaridoidea</taxon>
        <taxon>Toxocaridae</taxon>
        <taxon>Toxocara</taxon>
    </lineage>
</organism>
<accession>A0A0B2UWS1</accession>
<dbReference type="InterPro" id="IPR050958">
    <property type="entry name" value="Cell_Adh-Cytoskel_Orgn"/>
</dbReference>
<dbReference type="InterPro" id="IPR013098">
    <property type="entry name" value="Ig_I-set"/>
</dbReference>
<feature type="transmembrane region" description="Helical" evidence="5">
    <location>
        <begin position="233"/>
        <end position="253"/>
    </location>
</feature>
<dbReference type="PANTHER" id="PTHR45080">
    <property type="entry name" value="CONTACTIN 5"/>
    <property type="match status" value="1"/>
</dbReference>
<feature type="transmembrane region" description="Helical" evidence="5">
    <location>
        <begin position="202"/>
        <end position="221"/>
    </location>
</feature>
<dbReference type="Pfam" id="PF07679">
    <property type="entry name" value="I-set"/>
    <property type="match status" value="2"/>
</dbReference>
<dbReference type="PROSITE" id="PS50835">
    <property type="entry name" value="IG_LIKE"/>
    <property type="match status" value="2"/>
</dbReference>
<proteinExistence type="predicted"/>
<evidence type="ECO:0000313" key="8">
    <source>
        <dbReference type="Proteomes" id="UP000031036"/>
    </source>
</evidence>
<dbReference type="OMA" id="RRSHYIR"/>
<dbReference type="AlphaFoldDB" id="A0A0B2UWS1"/>
<dbReference type="SUPFAM" id="SSF48726">
    <property type="entry name" value="Immunoglobulin"/>
    <property type="match status" value="2"/>
</dbReference>
<dbReference type="OrthoDB" id="10253954at2759"/>
<dbReference type="InterPro" id="IPR003599">
    <property type="entry name" value="Ig_sub"/>
</dbReference>
<dbReference type="Gene3D" id="2.60.40.10">
    <property type="entry name" value="Immunoglobulins"/>
    <property type="match status" value="2"/>
</dbReference>
<evidence type="ECO:0000256" key="2">
    <source>
        <dbReference type="ARBA" id="ARBA00022737"/>
    </source>
</evidence>
<dbReference type="InterPro" id="IPR003598">
    <property type="entry name" value="Ig_sub2"/>
</dbReference>
<evidence type="ECO:0000256" key="4">
    <source>
        <dbReference type="ARBA" id="ARBA00023319"/>
    </source>
</evidence>
<name>A0A0B2UWS1_TOXCA</name>
<feature type="domain" description="Ig-like" evidence="6">
    <location>
        <begin position="10"/>
        <end position="100"/>
    </location>
</feature>
<keyword evidence="1" id="KW-0732">Signal</keyword>
<keyword evidence="8" id="KW-1185">Reference proteome</keyword>
<gene>
    <name evidence="7" type="primary">ptp-3</name>
    <name evidence="7" type="ORF">Tcan_15485</name>
</gene>
<evidence type="ECO:0000256" key="5">
    <source>
        <dbReference type="SAM" id="Phobius"/>
    </source>
</evidence>
<keyword evidence="2" id="KW-0677">Repeat</keyword>
<evidence type="ECO:0000256" key="3">
    <source>
        <dbReference type="ARBA" id="ARBA00023157"/>
    </source>
</evidence>
<dbReference type="SMART" id="SM00408">
    <property type="entry name" value="IGc2"/>
    <property type="match status" value="2"/>
</dbReference>
<reference evidence="7 8" key="1">
    <citation type="submission" date="2014-11" db="EMBL/GenBank/DDBJ databases">
        <title>Genetic blueprint of the zoonotic pathogen Toxocara canis.</title>
        <authorList>
            <person name="Zhu X.-Q."/>
            <person name="Korhonen P.K."/>
            <person name="Cai H."/>
            <person name="Young N.D."/>
            <person name="Nejsum P."/>
            <person name="von Samson-Himmelstjerna G."/>
            <person name="Boag P.R."/>
            <person name="Tan P."/>
            <person name="Li Q."/>
            <person name="Min J."/>
            <person name="Yang Y."/>
            <person name="Wang X."/>
            <person name="Fang X."/>
            <person name="Hall R.S."/>
            <person name="Hofmann A."/>
            <person name="Sternberg P.W."/>
            <person name="Jex A.R."/>
            <person name="Gasser R.B."/>
        </authorList>
    </citation>
    <scope>NUCLEOTIDE SEQUENCE [LARGE SCALE GENOMIC DNA]</scope>
    <source>
        <strain evidence="7">PN_DK_2014</strain>
    </source>
</reference>
<sequence length="260" mass="29033">MTRVNLHDGAKLIVRPDSSTVPVDTRVSFFCRADGNPMPPVVWKRNGHAISDPRYVTKSLSNGLSTLRIEPVRLSDGNSTISCSADNGVGSPVVADAHLTVLPIESLPPGFPVIEAHPVLKSVEQGRTAHVSCRVRGDPRPKVLWLRDLMPIDVRSNSRYSVSTLGNPGALMIQQAREEDQGKYECVARNAAGVIHSKAAHLYVKAILSIAISTFRFWQFVRQFVVVLRQNEFIIIYFAFLFYYLLWLTLQAVRIADEMY</sequence>
<dbReference type="PANTHER" id="PTHR45080:SF8">
    <property type="entry name" value="IG-LIKE DOMAIN-CONTAINING PROTEIN"/>
    <property type="match status" value="1"/>
</dbReference>
<protein>
    <submittedName>
        <fullName evidence="7">Tyrosine-protein phosphatase Lar-like</fullName>
    </submittedName>
</protein>
<dbReference type="GO" id="GO:0005886">
    <property type="term" value="C:plasma membrane"/>
    <property type="evidence" value="ECO:0007669"/>
    <property type="project" value="TreeGrafter"/>
</dbReference>
<comment type="caution">
    <text evidence="7">The sequence shown here is derived from an EMBL/GenBank/DDBJ whole genome shotgun (WGS) entry which is preliminary data.</text>
</comment>
<dbReference type="InterPro" id="IPR007110">
    <property type="entry name" value="Ig-like_dom"/>
</dbReference>
<dbReference type="EMBL" id="JPKZ01002680">
    <property type="protein sequence ID" value="KHN75526.1"/>
    <property type="molecule type" value="Genomic_DNA"/>
</dbReference>
<dbReference type="InterPro" id="IPR036179">
    <property type="entry name" value="Ig-like_dom_sf"/>
</dbReference>
<evidence type="ECO:0000259" key="6">
    <source>
        <dbReference type="PROSITE" id="PS50835"/>
    </source>
</evidence>
<keyword evidence="5" id="KW-0812">Transmembrane</keyword>
<evidence type="ECO:0000313" key="7">
    <source>
        <dbReference type="EMBL" id="KHN75526.1"/>
    </source>
</evidence>
<dbReference type="FunFam" id="2.60.40.10:FF:000032">
    <property type="entry name" value="palladin isoform X1"/>
    <property type="match status" value="1"/>
</dbReference>
<dbReference type="InterPro" id="IPR013783">
    <property type="entry name" value="Ig-like_fold"/>
</dbReference>
<keyword evidence="5" id="KW-0472">Membrane</keyword>
<keyword evidence="4" id="KW-0393">Immunoglobulin domain</keyword>
<keyword evidence="3" id="KW-1015">Disulfide bond</keyword>
<keyword evidence="5" id="KW-1133">Transmembrane helix</keyword>
<dbReference type="SMART" id="SM00409">
    <property type="entry name" value="IG"/>
    <property type="match status" value="2"/>
</dbReference>
<dbReference type="Proteomes" id="UP000031036">
    <property type="component" value="Unassembled WGS sequence"/>
</dbReference>
<evidence type="ECO:0000256" key="1">
    <source>
        <dbReference type="ARBA" id="ARBA00022729"/>
    </source>
</evidence>
<dbReference type="GO" id="GO:0007156">
    <property type="term" value="P:homophilic cell adhesion via plasma membrane adhesion molecules"/>
    <property type="evidence" value="ECO:0007669"/>
    <property type="project" value="TreeGrafter"/>
</dbReference>